<feature type="transmembrane region" description="Helical" evidence="13">
    <location>
        <begin position="287"/>
        <end position="304"/>
    </location>
</feature>
<dbReference type="OrthoDB" id="21225at2759"/>
<keyword evidence="10 13" id="KW-0472">Membrane</keyword>
<dbReference type="Pfam" id="PF02518">
    <property type="entry name" value="HATPase_c"/>
    <property type="match status" value="1"/>
</dbReference>
<feature type="transmembrane region" description="Helical" evidence="13">
    <location>
        <begin position="555"/>
        <end position="574"/>
    </location>
</feature>
<feature type="region of interest" description="Disordered" evidence="12">
    <location>
        <begin position="2351"/>
        <end position="2422"/>
    </location>
</feature>
<evidence type="ECO:0000256" key="8">
    <source>
        <dbReference type="ARBA" id="ARBA00022824"/>
    </source>
</evidence>
<evidence type="ECO:0000256" key="12">
    <source>
        <dbReference type="SAM" id="MobiDB-lite"/>
    </source>
</evidence>
<dbReference type="InterPro" id="IPR001789">
    <property type="entry name" value="Sig_transdc_resp-reg_receiver"/>
</dbReference>
<evidence type="ECO:0000256" key="2">
    <source>
        <dbReference type="ARBA" id="ARBA00010794"/>
    </source>
</evidence>
<protein>
    <recommendedName>
        <fullName evidence="3">dolichol kinase</fullName>
        <ecNumber evidence="3">2.7.1.108</ecNumber>
    </recommendedName>
</protein>
<feature type="compositionally biased region" description="Polar residues" evidence="12">
    <location>
        <begin position="1126"/>
        <end position="1142"/>
    </location>
</feature>
<feature type="transmembrane region" description="Helical" evidence="13">
    <location>
        <begin position="586"/>
        <end position="606"/>
    </location>
</feature>
<feature type="transmembrane region" description="Helical" evidence="13">
    <location>
        <begin position="718"/>
        <end position="739"/>
    </location>
</feature>
<dbReference type="CDD" id="cd00082">
    <property type="entry name" value="HisKA"/>
    <property type="match status" value="1"/>
</dbReference>
<dbReference type="InterPro" id="IPR036890">
    <property type="entry name" value="HATPase_C_sf"/>
</dbReference>
<dbReference type="SUPFAM" id="SSF47384">
    <property type="entry name" value="Homodimeric domain of signal transducing histidine kinase"/>
    <property type="match status" value="1"/>
</dbReference>
<dbReference type="Pfam" id="PF00512">
    <property type="entry name" value="HisKA"/>
    <property type="match status" value="1"/>
</dbReference>
<evidence type="ECO:0000313" key="16">
    <source>
        <dbReference type="EMBL" id="TFY55534.1"/>
    </source>
</evidence>
<evidence type="ECO:0000256" key="9">
    <source>
        <dbReference type="ARBA" id="ARBA00022989"/>
    </source>
</evidence>
<gene>
    <name evidence="16" type="ORF">EVG20_g9285</name>
</gene>
<sequence length="2591" mass="283240">MRRHASRRGGGGVTCGPLPAVVAGSDSESLPPPSNSTLQHRYSCSSHTPANFATRRYPAALKVLAVAASVEADDLCALRLPAQRHCQCPCRTKAAGVHRGCPADGGLALARLEHELPSGLVELELMHAASGISLVSVMVSRLRLMVCSPNSGSSSEEDDSDDDGTVVNERRSSYRESVNGASNGAARSSSSKNRTSSPHQSSLDSDDSKRRSRTFVGRRSFTRSHSPAPHHNHMNGSGYSPRAPSPSSFFRNRQVQPADVRYVLPGELSFSFRIPFTRTICRFSMDVKYAGEGLLLLSALWLVAGKLFDIEPHNSSTIWISIELSLLTLGSLIYIIWTHFTTTTIPATTSSESPCSSSPSNSTSVPHRPASPRVYEQREVRRTHPSLSSISRKDGFGYVWMTVPKNYRTSTDDGILSGLTLGSLIASALLYSSLKLPHDRIPIPAHWYIEPPLTLPNSGNPMTPLEALILARRNAVHLATMCATILLTHVSASWWFEARYRRRHAVAEGERGSVPRSEARKSWYYILFTFTVSLCLLGLRYAFQIANIGIWQQMSYIDIAASSTFFQFSLYIAIRLAHRGFTLGELGLVVFGATVLYMELINLTIARIWPITTPYIKTFRLPTPLLIYQIALIPGSLLTGFLLSPLLALSRHIAQRPVRRLRFPHEKQAHLRALAAGFYLGTLLIVGGLIGMWTRWCLRSRDPWIWVVYWLLEGKKKWTRPALLVYWGTLASISIGAWNRQLARSRRFRLRNPTGLSESFVPQPTEPGMAAPSEPSSPPATPTTMSSMGINFPTVAMPHLPNFPNGANLGAALGASEWLDAADKRVPTLGLNARRKFFHAQAVAMFLPGIAVDPAFTHLSFSAAFALFTFAEYVRYFALYPFGASVHLFMNEFLDHKDSGTAILSHFYLLTGCAGALWFEGPSRLLQYSGVLAVGVGDAVASVVGKRLGRHKWSPTTSKTVEGSAAFTLSVVVFAWMLRLCGLAEDFSVLRYTVIVGLASALEGLSVQNDNLTLPVYLWSLLTIGDVEVLALQIGCDASHMESEQSPAPSRTELSSTELPPSAANFVIDKVSIPLSLTAQQTPVAFMPHVLLTPAKRGTRRSPRPSTASTAEQKPFFLPSFPPPTSASEGNTPLTSPRSDSSGGRVLSRDSLVDALQPHSADNPEMLLEKGTHRSATNLREEHQKRSDIGEHPRLCAHAFSSSPGRPSTASFPISLDPSPPSDRSSSFAHRHSENAAPDYDWASFIVAYSMGRWDPHRTPHPPRSCLTHSSDPPSHANTVSIPPPLRDAAETLHLETVTPADGAITIPPMLPHSAPAETPSQPPKPLFKTPSQQDVSHVQISSPTPSPSHSRMPSLSRRGPASPSSSSNLGRLRSSFADIRSASAAPPFARRTPPHAFEHRPPLAGAKNAARQLLGRDRRRRQFAQQFAAYPGQPCRNAVVATASPEPLTSLQPPPPPPALFTAHMANSSKSLPPAASVPVGHKIEQDTDYFGSADVALVTSSMRSVDPGPITRTDHALAHTQNSAPNLETTDLQTVPAVPRRICLTRQTSSPLPNTQPYDASYGGSRTTSDASASLKASRAIQEESMFQEYGYLTPPYPPDELERRRALYQFNLWNTSADANFDRIEHLTKLVFNTKVVGISLIDGTEQWFKSESGLGVSTLPRPASMCAHAILQRGDEPTVILDTAEDWRFSKNPLVAGTLGIRFYAAAPLRTQDGYNVGTLAIMDDVPRSEFSPRQRHTLKEFAIQLRVRDRIQTSMEQFTRECLEIDSETSKQDSDRLSSGYSMDKVYERAAKLVKKTLDVEGAIVMDVSHGDVVETISAEGNVSVIVHSAESSVGTTTRMLSADEYAKLYETFMKHPDGRISEGVVPAPLRPFIPQGIQYALSVPIFNIDKRPFAMLCAYNSSEHGQRFLEGHELSYLRAIGVIILSAVLKRRMTLADKAKSLFISNISHELRTPLHGILAAAELLSDTPLNHSQLSFLQTVQACGTSLVETVNHVLDFTKLSGNSKAGGVENVIGSTKVDLMQLVEEAVEGCWIGYRARTSTLNDSEIGSLYAPPKEDNSAAKHVEIVIEIGDHEAGKGWIVKCERGGIRRVLMNIFGNSLKFTTDGYVHVVLRQLPRTSDMPAHKVKIELAVIDTGKGISQDFLKNQLFHPFSQENPMQTGTGLGLAIVNSIVQSKGVEGKVDVWSAENVGTEIKVTFNADIAEEDGQTQSVMDPLMHDELRTVSLLGFDGLHRGVQLLRRIVTHYLTAWWGFQIAPEGTMGHIVILNEDLTPLLQAIESRDARRPFIILTTGRGSELLMTVVSDYERIGGFCRVLYKPGGPSRLRGMLKLCLHALKISRHSSPSINSAQSLHPNSATPPQTLDFPHFPQSRLRTVQSQSPPISGPAAVTRRNSEETTKQAAPTLRPPMGPRSITVHPVASWTAMSSASEDEDDMVSSSTAIVRARSLSHTQSASSPTIAVGAGGTLLKSSVGSLECRDRVRVLVVEDNSVLRNLLVRWLQSKGYEFRDAEDGQEGVHVFESDGHFDVVLLDLSMPVLDGVGATAKIRNIEAKRSEEDRSRILALTGMSSLDDKRRAFEAGVDG</sequence>
<dbReference type="InterPro" id="IPR004358">
    <property type="entry name" value="Sig_transdc_His_kin-like_C"/>
</dbReference>
<dbReference type="PANTHER" id="PTHR13205">
    <property type="entry name" value="TRANSMEMBRANE PROTEIN 15-RELATED"/>
    <property type="match status" value="1"/>
</dbReference>
<feature type="non-terminal residue" evidence="16">
    <location>
        <position position="2591"/>
    </location>
</feature>
<keyword evidence="8" id="KW-0256">Endoplasmic reticulum</keyword>
<dbReference type="STRING" id="205917.A0A4Y9XZ72"/>
<dbReference type="CDD" id="cd17546">
    <property type="entry name" value="REC_hyHK_CKI1_RcsC-like"/>
    <property type="match status" value="1"/>
</dbReference>
<dbReference type="Gene3D" id="1.10.287.130">
    <property type="match status" value="1"/>
</dbReference>
<feature type="compositionally biased region" description="Polar residues" evidence="12">
    <location>
        <begin position="1267"/>
        <end position="1281"/>
    </location>
</feature>
<evidence type="ECO:0000256" key="6">
    <source>
        <dbReference type="ARBA" id="ARBA00022692"/>
    </source>
</evidence>
<feature type="compositionally biased region" description="Polar residues" evidence="12">
    <location>
        <begin position="2351"/>
        <end position="2368"/>
    </location>
</feature>
<evidence type="ECO:0000259" key="15">
    <source>
        <dbReference type="PROSITE" id="PS50110"/>
    </source>
</evidence>
<feature type="region of interest" description="Disordered" evidence="12">
    <location>
        <begin position="171"/>
        <end position="250"/>
    </location>
</feature>
<feature type="compositionally biased region" description="Low complexity" evidence="12">
    <location>
        <begin position="348"/>
        <end position="364"/>
    </location>
</feature>
<keyword evidence="6 13" id="KW-0812">Transmembrane</keyword>
<dbReference type="Gene3D" id="3.30.565.10">
    <property type="entry name" value="Histidine kinase-like ATPase, C-terminal domain"/>
    <property type="match status" value="1"/>
</dbReference>
<dbReference type="InterPro" id="IPR003018">
    <property type="entry name" value="GAF"/>
</dbReference>
<name>A0A4Y9XZ72_9AGAM</name>
<comment type="caution">
    <text evidence="16">The sequence shown here is derived from an EMBL/GenBank/DDBJ whole genome shotgun (WGS) entry which is preliminary data.</text>
</comment>
<dbReference type="SMART" id="SM00387">
    <property type="entry name" value="HATPase_c"/>
    <property type="match status" value="1"/>
</dbReference>
<keyword evidence="5" id="KW-0808">Transferase</keyword>
<feature type="region of interest" description="Disordered" evidence="12">
    <location>
        <begin position="1384"/>
        <end position="1407"/>
    </location>
</feature>
<feature type="region of interest" description="Disordered" evidence="12">
    <location>
        <begin position="1095"/>
        <end position="1147"/>
    </location>
</feature>
<dbReference type="InterPro" id="IPR036097">
    <property type="entry name" value="HisK_dim/P_sf"/>
</dbReference>
<feature type="compositionally biased region" description="Low complexity" evidence="12">
    <location>
        <begin position="1211"/>
        <end position="1228"/>
    </location>
</feature>
<feature type="transmembrane region" description="Helical" evidence="13">
    <location>
        <begin position="475"/>
        <end position="496"/>
    </location>
</feature>
<dbReference type="Gene3D" id="3.30.450.40">
    <property type="match status" value="1"/>
</dbReference>
<evidence type="ECO:0000313" key="17">
    <source>
        <dbReference type="Proteomes" id="UP000298327"/>
    </source>
</evidence>
<feature type="region of interest" description="Disordered" evidence="12">
    <location>
        <begin position="754"/>
        <end position="784"/>
    </location>
</feature>
<feature type="region of interest" description="Disordered" evidence="12">
    <location>
        <begin position="348"/>
        <end position="378"/>
    </location>
</feature>
<feature type="region of interest" description="Disordered" evidence="12">
    <location>
        <begin position="1197"/>
        <end position="1231"/>
    </location>
</feature>
<comment type="subcellular location">
    <subcellularLocation>
        <location evidence="1">Endoplasmic reticulum membrane</location>
        <topology evidence="1">Multi-pass membrane protein</topology>
    </subcellularLocation>
</comment>
<dbReference type="Pfam" id="PF00072">
    <property type="entry name" value="Response_reg"/>
    <property type="match status" value="1"/>
</dbReference>
<dbReference type="GO" id="GO:0004168">
    <property type="term" value="F:dolichol kinase activity"/>
    <property type="evidence" value="ECO:0007669"/>
    <property type="project" value="UniProtKB-EC"/>
</dbReference>
<dbReference type="Gene3D" id="3.40.50.2300">
    <property type="match status" value="1"/>
</dbReference>
<dbReference type="InterPro" id="IPR005467">
    <property type="entry name" value="His_kinase_dom"/>
</dbReference>
<dbReference type="InterPro" id="IPR003594">
    <property type="entry name" value="HATPase_dom"/>
</dbReference>
<proteinExistence type="inferred from homology"/>
<dbReference type="PROSITE" id="PS50109">
    <property type="entry name" value="HIS_KIN"/>
    <property type="match status" value="1"/>
</dbReference>
<dbReference type="PANTHER" id="PTHR13205:SF15">
    <property type="entry name" value="DOLICHOL KINASE"/>
    <property type="match status" value="1"/>
</dbReference>
<dbReference type="InterPro" id="IPR032974">
    <property type="entry name" value="Polypren_kinase"/>
</dbReference>
<feature type="transmembrane region" description="Helical" evidence="13">
    <location>
        <begin position="415"/>
        <end position="434"/>
    </location>
</feature>
<accession>A0A4Y9XZ72</accession>
<reference evidence="16 17" key="1">
    <citation type="submission" date="2019-02" db="EMBL/GenBank/DDBJ databases">
        <title>Genome sequencing of the rare red list fungi Dentipellis fragilis.</title>
        <authorList>
            <person name="Buettner E."/>
            <person name="Kellner H."/>
        </authorList>
    </citation>
    <scope>NUCLEOTIDE SEQUENCE [LARGE SCALE GENOMIC DNA]</scope>
    <source>
        <strain evidence="16 17">DSM 105465</strain>
    </source>
</reference>
<dbReference type="InterPro" id="IPR029016">
    <property type="entry name" value="GAF-like_dom_sf"/>
</dbReference>
<feature type="region of interest" description="Disordered" evidence="12">
    <location>
        <begin position="1549"/>
        <end position="1573"/>
    </location>
</feature>
<comment type="similarity">
    <text evidence="2">Belongs to the polyprenol kinase family.</text>
</comment>
<evidence type="ECO:0000256" key="10">
    <source>
        <dbReference type="ARBA" id="ARBA00023136"/>
    </source>
</evidence>
<dbReference type="PROSITE" id="PS50110">
    <property type="entry name" value="RESPONSE_REGULATORY"/>
    <property type="match status" value="1"/>
</dbReference>
<feature type="compositionally biased region" description="Polar residues" evidence="12">
    <location>
        <begin position="1200"/>
        <end position="1210"/>
    </location>
</feature>
<keyword evidence="9 13" id="KW-1133">Transmembrane helix</keyword>
<dbReference type="GO" id="GO:0000155">
    <property type="term" value="F:phosphorelay sensor kinase activity"/>
    <property type="evidence" value="ECO:0007669"/>
    <property type="project" value="InterPro"/>
</dbReference>
<feature type="compositionally biased region" description="Polar residues" evidence="12">
    <location>
        <begin position="1330"/>
        <end position="1352"/>
    </location>
</feature>
<feature type="transmembrane region" description="Helical" evidence="13">
    <location>
        <begin position="671"/>
        <end position="693"/>
    </location>
</feature>
<feature type="compositionally biased region" description="Low complexity" evidence="12">
    <location>
        <begin position="177"/>
        <end position="203"/>
    </location>
</feature>
<organism evidence="16 17">
    <name type="scientific">Dentipellis fragilis</name>
    <dbReference type="NCBI Taxonomy" id="205917"/>
    <lineage>
        <taxon>Eukaryota</taxon>
        <taxon>Fungi</taxon>
        <taxon>Dikarya</taxon>
        <taxon>Basidiomycota</taxon>
        <taxon>Agaricomycotina</taxon>
        <taxon>Agaricomycetes</taxon>
        <taxon>Russulales</taxon>
        <taxon>Hericiaceae</taxon>
        <taxon>Dentipellis</taxon>
    </lineage>
</organism>
<feature type="region of interest" description="Disordered" evidence="12">
    <location>
        <begin position="1258"/>
        <end position="1284"/>
    </location>
</feature>
<feature type="transmembrane region" description="Helical" evidence="13">
    <location>
        <begin position="523"/>
        <end position="543"/>
    </location>
</feature>
<feature type="compositionally biased region" description="Low complexity" evidence="12">
    <location>
        <begin position="1384"/>
        <end position="1396"/>
    </location>
</feature>
<feature type="domain" description="Response regulatory" evidence="15">
    <location>
        <begin position="2489"/>
        <end position="2591"/>
    </location>
</feature>
<dbReference type="SMART" id="SM00448">
    <property type="entry name" value="REC"/>
    <property type="match status" value="1"/>
</dbReference>
<dbReference type="SMART" id="SM00388">
    <property type="entry name" value="HisKA"/>
    <property type="match status" value="1"/>
</dbReference>
<dbReference type="GO" id="GO:0005789">
    <property type="term" value="C:endoplasmic reticulum membrane"/>
    <property type="evidence" value="ECO:0007669"/>
    <property type="project" value="UniProtKB-SubCell"/>
</dbReference>
<dbReference type="SUPFAM" id="SSF55781">
    <property type="entry name" value="GAF domain-like"/>
    <property type="match status" value="1"/>
</dbReference>
<feature type="modified residue" description="4-aspartylphosphate" evidence="11">
    <location>
        <position position="2539"/>
    </location>
</feature>
<feature type="transmembrane region" description="Helical" evidence="13">
    <location>
        <begin position="626"/>
        <end position="650"/>
    </location>
</feature>
<dbReference type="FunFam" id="1.10.287.130:FF:000023">
    <property type="entry name" value="Sensor histidine kinase/response regulator, putative"/>
    <property type="match status" value="1"/>
</dbReference>
<feature type="transmembrane region" description="Helical" evidence="13">
    <location>
        <begin position="842"/>
        <end position="867"/>
    </location>
</feature>
<dbReference type="Pfam" id="PF01590">
    <property type="entry name" value="GAF"/>
    <property type="match status" value="1"/>
</dbReference>
<keyword evidence="7" id="KW-0418">Kinase</keyword>
<dbReference type="EC" id="2.7.1.108" evidence="3"/>
<evidence type="ECO:0000256" key="1">
    <source>
        <dbReference type="ARBA" id="ARBA00004477"/>
    </source>
</evidence>
<dbReference type="GO" id="GO:0043048">
    <property type="term" value="P:dolichyl monophosphate biosynthetic process"/>
    <property type="evidence" value="ECO:0007669"/>
    <property type="project" value="TreeGrafter"/>
</dbReference>
<evidence type="ECO:0000256" key="4">
    <source>
        <dbReference type="ARBA" id="ARBA00022553"/>
    </source>
</evidence>
<evidence type="ECO:0000256" key="13">
    <source>
        <dbReference type="SAM" id="Phobius"/>
    </source>
</evidence>
<dbReference type="PRINTS" id="PR00344">
    <property type="entry name" value="BCTRLSENSOR"/>
</dbReference>
<feature type="compositionally biased region" description="Low complexity" evidence="12">
    <location>
        <begin position="240"/>
        <end position="250"/>
    </location>
</feature>
<dbReference type="SUPFAM" id="SSF55874">
    <property type="entry name" value="ATPase domain of HSP90 chaperone/DNA topoisomerase II/histidine kinase"/>
    <property type="match status" value="1"/>
</dbReference>
<feature type="region of interest" description="Disordered" evidence="12">
    <location>
        <begin position="1303"/>
        <end position="1372"/>
    </location>
</feature>
<keyword evidence="4 11" id="KW-0597">Phosphoprotein</keyword>
<dbReference type="SUPFAM" id="SSF52172">
    <property type="entry name" value="CheY-like"/>
    <property type="match status" value="1"/>
</dbReference>
<keyword evidence="17" id="KW-1185">Reference proteome</keyword>
<dbReference type="Proteomes" id="UP000298327">
    <property type="component" value="Unassembled WGS sequence"/>
</dbReference>
<evidence type="ECO:0000256" key="5">
    <source>
        <dbReference type="ARBA" id="ARBA00022679"/>
    </source>
</evidence>
<feature type="compositionally biased region" description="Low complexity" evidence="12">
    <location>
        <begin position="1354"/>
        <end position="1372"/>
    </location>
</feature>
<evidence type="ECO:0000259" key="14">
    <source>
        <dbReference type="PROSITE" id="PS50109"/>
    </source>
</evidence>
<feature type="transmembrane region" description="Helical" evidence="13">
    <location>
        <begin position="316"/>
        <end position="337"/>
    </location>
</feature>
<dbReference type="EMBL" id="SEOQ01000907">
    <property type="protein sequence ID" value="TFY55534.1"/>
    <property type="molecule type" value="Genomic_DNA"/>
</dbReference>
<feature type="compositionally biased region" description="Polar residues" evidence="12">
    <location>
        <begin position="2379"/>
        <end position="2389"/>
    </location>
</feature>
<dbReference type="InterPro" id="IPR003661">
    <property type="entry name" value="HisK_dim/P_dom"/>
</dbReference>
<feature type="domain" description="Histidine kinase" evidence="14">
    <location>
        <begin position="1952"/>
        <end position="2209"/>
    </location>
</feature>
<evidence type="ECO:0000256" key="7">
    <source>
        <dbReference type="ARBA" id="ARBA00022777"/>
    </source>
</evidence>
<evidence type="ECO:0000256" key="11">
    <source>
        <dbReference type="PROSITE-ProRule" id="PRU00169"/>
    </source>
</evidence>
<evidence type="ECO:0000256" key="3">
    <source>
        <dbReference type="ARBA" id="ARBA00012132"/>
    </source>
</evidence>
<dbReference type="InterPro" id="IPR011006">
    <property type="entry name" value="CheY-like_superfamily"/>
</dbReference>